<keyword evidence="4" id="KW-0812">Transmembrane</keyword>
<comment type="subcellular location">
    <subcellularLocation>
        <location evidence="1">Membrane</location>
    </subcellularLocation>
</comment>
<evidence type="ECO:0000313" key="5">
    <source>
        <dbReference type="EMBL" id="KAL0375498.1"/>
    </source>
</evidence>
<dbReference type="AlphaFoldDB" id="A0AAW2R7H0"/>
<protein>
    <recommendedName>
        <fullName evidence="6">Late embryogenesis abundant protein LEA-2 subgroup domain-containing protein</fullName>
    </recommendedName>
</protein>
<keyword evidence="2 4" id="KW-0472">Membrane</keyword>
<evidence type="ECO:0008006" key="6">
    <source>
        <dbReference type="Google" id="ProtNLM"/>
    </source>
</evidence>
<dbReference type="GO" id="GO:0098542">
    <property type="term" value="P:defense response to other organism"/>
    <property type="evidence" value="ECO:0007669"/>
    <property type="project" value="InterPro"/>
</dbReference>
<dbReference type="PANTHER" id="PTHR31234:SF65">
    <property type="entry name" value="LATE EMBRYOGENESIS ABUNDANT PROTEIN, LEA_2 SUBGROUP"/>
    <property type="match status" value="1"/>
</dbReference>
<sequence>MDVEAESSSRPPKQEDKLMPSPKHRATAAATTTRRRCICLWVTAVILGLGLLLLILGLTVFKAKRPLTTVNSVALDDLDFSVDITRLRVLLNVTLEVGISLTNPNRVGFKYSPWLQVQRNDVGEVPVPAGKIGARDTRSLNLTLTLMADRLLSNSALYSDVISGTLPFQTYIRIAGKVRILFSIHVVTYTTCDLEINVANRTLSDQKCHYKTKL</sequence>
<dbReference type="PANTHER" id="PTHR31234">
    <property type="entry name" value="LATE EMBRYOGENESIS ABUNDANT (LEA) HYDROXYPROLINE-RICH GLYCOPROTEIN FAMILY"/>
    <property type="match status" value="1"/>
</dbReference>
<proteinExistence type="predicted"/>
<comment type="caution">
    <text evidence="5">The sequence shown here is derived from an EMBL/GenBank/DDBJ whole genome shotgun (WGS) entry which is preliminary data.</text>
</comment>
<gene>
    <name evidence="5" type="ORF">Sradi_3465500</name>
</gene>
<evidence type="ECO:0000256" key="4">
    <source>
        <dbReference type="SAM" id="Phobius"/>
    </source>
</evidence>
<evidence type="ECO:0000256" key="3">
    <source>
        <dbReference type="SAM" id="MobiDB-lite"/>
    </source>
</evidence>
<evidence type="ECO:0000256" key="2">
    <source>
        <dbReference type="ARBA" id="ARBA00023136"/>
    </source>
</evidence>
<reference evidence="5" key="1">
    <citation type="submission" date="2020-06" db="EMBL/GenBank/DDBJ databases">
        <authorList>
            <person name="Li T."/>
            <person name="Hu X."/>
            <person name="Zhang T."/>
            <person name="Song X."/>
            <person name="Zhang H."/>
            <person name="Dai N."/>
            <person name="Sheng W."/>
            <person name="Hou X."/>
            <person name="Wei L."/>
        </authorList>
    </citation>
    <scope>NUCLEOTIDE SEQUENCE</scope>
    <source>
        <strain evidence="5">G02</strain>
        <tissue evidence="5">Leaf</tissue>
    </source>
</reference>
<feature type="transmembrane region" description="Helical" evidence="4">
    <location>
        <begin position="38"/>
        <end position="61"/>
    </location>
</feature>
<accession>A0AAW2R7H0</accession>
<name>A0AAW2R7H0_SESRA</name>
<evidence type="ECO:0000256" key="1">
    <source>
        <dbReference type="ARBA" id="ARBA00004370"/>
    </source>
</evidence>
<keyword evidence="4" id="KW-1133">Transmembrane helix</keyword>
<feature type="region of interest" description="Disordered" evidence="3">
    <location>
        <begin position="1"/>
        <end position="28"/>
    </location>
</feature>
<dbReference type="GO" id="GO:0016020">
    <property type="term" value="C:membrane"/>
    <property type="evidence" value="ECO:0007669"/>
    <property type="project" value="UniProtKB-SubCell"/>
</dbReference>
<reference evidence="5" key="2">
    <citation type="journal article" date="2024" name="Plant">
        <title>Genomic evolution and insights into agronomic trait innovations of Sesamum species.</title>
        <authorList>
            <person name="Miao H."/>
            <person name="Wang L."/>
            <person name="Qu L."/>
            <person name="Liu H."/>
            <person name="Sun Y."/>
            <person name="Le M."/>
            <person name="Wang Q."/>
            <person name="Wei S."/>
            <person name="Zheng Y."/>
            <person name="Lin W."/>
            <person name="Duan Y."/>
            <person name="Cao H."/>
            <person name="Xiong S."/>
            <person name="Wang X."/>
            <person name="Wei L."/>
            <person name="Li C."/>
            <person name="Ma Q."/>
            <person name="Ju M."/>
            <person name="Zhao R."/>
            <person name="Li G."/>
            <person name="Mu C."/>
            <person name="Tian Q."/>
            <person name="Mei H."/>
            <person name="Zhang T."/>
            <person name="Gao T."/>
            <person name="Zhang H."/>
        </authorList>
    </citation>
    <scope>NUCLEOTIDE SEQUENCE</scope>
    <source>
        <strain evidence="5">G02</strain>
    </source>
</reference>
<feature type="compositionally biased region" description="Polar residues" evidence="3">
    <location>
        <begin position="1"/>
        <end position="11"/>
    </location>
</feature>
<organism evidence="5">
    <name type="scientific">Sesamum radiatum</name>
    <name type="common">Black benniseed</name>
    <dbReference type="NCBI Taxonomy" id="300843"/>
    <lineage>
        <taxon>Eukaryota</taxon>
        <taxon>Viridiplantae</taxon>
        <taxon>Streptophyta</taxon>
        <taxon>Embryophyta</taxon>
        <taxon>Tracheophyta</taxon>
        <taxon>Spermatophyta</taxon>
        <taxon>Magnoliopsida</taxon>
        <taxon>eudicotyledons</taxon>
        <taxon>Gunneridae</taxon>
        <taxon>Pentapetalae</taxon>
        <taxon>asterids</taxon>
        <taxon>lamiids</taxon>
        <taxon>Lamiales</taxon>
        <taxon>Pedaliaceae</taxon>
        <taxon>Sesamum</taxon>
    </lineage>
</organism>
<dbReference type="EMBL" id="JACGWJ010000014">
    <property type="protein sequence ID" value="KAL0375498.1"/>
    <property type="molecule type" value="Genomic_DNA"/>
</dbReference>
<dbReference type="InterPro" id="IPR044839">
    <property type="entry name" value="NDR1-like"/>
</dbReference>